<comment type="caution">
    <text evidence="3">The sequence shown here is derived from an EMBL/GenBank/DDBJ whole genome shotgun (WGS) entry which is preliminary data.</text>
</comment>
<dbReference type="AlphaFoldDB" id="A0A644XIC3"/>
<evidence type="ECO:0000313" key="3">
    <source>
        <dbReference type="EMBL" id="MPM15966.1"/>
    </source>
</evidence>
<dbReference type="EMBL" id="VSSQ01002529">
    <property type="protein sequence ID" value="MPM15966.1"/>
    <property type="molecule type" value="Genomic_DNA"/>
</dbReference>
<proteinExistence type="inferred from homology"/>
<dbReference type="SUPFAM" id="SSF52540">
    <property type="entry name" value="P-loop containing nucleoside triphosphate hydrolases"/>
    <property type="match status" value="1"/>
</dbReference>
<dbReference type="InterPro" id="IPR027417">
    <property type="entry name" value="P-loop_NTPase"/>
</dbReference>
<sequence length="147" mass="16057">MNGLDPEAIAEFRHILTNFRREREVTILVSSHSLSELSGLVTQYGFIDKGRMLEQISAADLEEKCKACLLLRVGDPASAALILERQLLSINYEVLPDNLIRFYDCLEEPQKVTAAIVKGGVDLLSAEISSASPESYFQSLIGGAGDA</sequence>
<keyword evidence="2" id="KW-0813">Transport</keyword>
<gene>
    <name evidence="3" type="ORF">SDC9_62340</name>
</gene>
<evidence type="ECO:0000256" key="2">
    <source>
        <dbReference type="ARBA" id="ARBA00022448"/>
    </source>
</evidence>
<evidence type="ECO:0000256" key="1">
    <source>
        <dbReference type="ARBA" id="ARBA00005417"/>
    </source>
</evidence>
<organism evidence="3">
    <name type="scientific">bioreactor metagenome</name>
    <dbReference type="NCBI Taxonomy" id="1076179"/>
    <lineage>
        <taxon>unclassified sequences</taxon>
        <taxon>metagenomes</taxon>
        <taxon>ecological metagenomes</taxon>
    </lineage>
</organism>
<reference evidence="3" key="1">
    <citation type="submission" date="2019-08" db="EMBL/GenBank/DDBJ databases">
        <authorList>
            <person name="Kucharzyk K."/>
            <person name="Murdoch R.W."/>
            <person name="Higgins S."/>
            <person name="Loffler F."/>
        </authorList>
    </citation>
    <scope>NUCLEOTIDE SEQUENCE</scope>
</reference>
<dbReference type="Gene3D" id="3.40.50.300">
    <property type="entry name" value="P-loop containing nucleotide triphosphate hydrolases"/>
    <property type="match status" value="1"/>
</dbReference>
<dbReference type="PANTHER" id="PTHR43335:SF8">
    <property type="entry name" value="ABC TRANSPORTER, ATP-BINDING PROTEIN"/>
    <property type="match status" value="1"/>
</dbReference>
<accession>A0A644XIC3</accession>
<comment type="similarity">
    <text evidence="1">Belongs to the ABC transporter superfamily.</text>
</comment>
<name>A0A644XIC3_9ZZZZ</name>
<protein>
    <submittedName>
        <fullName evidence="3">Uncharacterized protein</fullName>
    </submittedName>
</protein>
<dbReference type="PANTHER" id="PTHR43335">
    <property type="entry name" value="ABC TRANSPORTER, ATP-BINDING PROTEIN"/>
    <property type="match status" value="1"/>
</dbReference>